<comment type="caution">
    <text evidence="2">The sequence shown here is derived from an EMBL/GenBank/DDBJ whole genome shotgun (WGS) entry which is preliminary data.</text>
</comment>
<proteinExistence type="predicted"/>
<organism evidence="2 3">
    <name type="scientific">Gigaspora margarita</name>
    <dbReference type="NCBI Taxonomy" id="4874"/>
    <lineage>
        <taxon>Eukaryota</taxon>
        <taxon>Fungi</taxon>
        <taxon>Fungi incertae sedis</taxon>
        <taxon>Mucoromycota</taxon>
        <taxon>Glomeromycotina</taxon>
        <taxon>Glomeromycetes</taxon>
        <taxon>Diversisporales</taxon>
        <taxon>Gigasporaceae</taxon>
        <taxon>Gigaspora</taxon>
    </lineage>
</organism>
<name>A0ABN7UW06_GIGMA</name>
<keyword evidence="3" id="KW-1185">Reference proteome</keyword>
<feature type="compositionally biased region" description="Basic and acidic residues" evidence="1">
    <location>
        <begin position="140"/>
        <end position="155"/>
    </location>
</feature>
<reference evidence="2 3" key="1">
    <citation type="submission" date="2021-06" db="EMBL/GenBank/DDBJ databases">
        <authorList>
            <person name="Kallberg Y."/>
            <person name="Tangrot J."/>
            <person name="Rosling A."/>
        </authorList>
    </citation>
    <scope>NUCLEOTIDE SEQUENCE [LARGE SCALE GENOMIC DNA]</scope>
    <source>
        <strain evidence="2 3">120-4 pot B 10/14</strain>
    </source>
</reference>
<accession>A0ABN7UW06</accession>
<dbReference type="EMBL" id="CAJVQB010006640">
    <property type="protein sequence ID" value="CAG8688626.1"/>
    <property type="molecule type" value="Genomic_DNA"/>
</dbReference>
<gene>
    <name evidence="2" type="ORF">GMARGA_LOCUS11362</name>
</gene>
<evidence type="ECO:0000313" key="2">
    <source>
        <dbReference type="EMBL" id="CAG8688626.1"/>
    </source>
</evidence>
<feature type="region of interest" description="Disordered" evidence="1">
    <location>
        <begin position="139"/>
        <end position="169"/>
    </location>
</feature>
<evidence type="ECO:0000256" key="1">
    <source>
        <dbReference type="SAM" id="MobiDB-lite"/>
    </source>
</evidence>
<dbReference type="Proteomes" id="UP000789901">
    <property type="component" value="Unassembled WGS sequence"/>
</dbReference>
<evidence type="ECO:0000313" key="3">
    <source>
        <dbReference type="Proteomes" id="UP000789901"/>
    </source>
</evidence>
<protein>
    <submittedName>
        <fullName evidence="2">39225_t:CDS:1</fullName>
    </submittedName>
</protein>
<sequence>MANHALIVLIRSIEQATTIKIYKSNSQIILDNRNKYHQLEKEFEQLYCISDPVPGKGLHYKLFEELYSAFTTEKYRSLFKNAKLKTTKSDKTKVTIIAKHTMPFSPSFIRAKNVRITVTCTEYEKLYLLFKSTEISNEEISNKDNYKEEKEEEMNNKTSNEIAGSKKKL</sequence>